<keyword evidence="1" id="KW-0812">Transmembrane</keyword>
<protein>
    <submittedName>
        <fullName evidence="2">Uncharacterized protein</fullName>
    </submittedName>
</protein>
<dbReference type="AlphaFoldDB" id="A0AAW6U9C6"/>
<dbReference type="EMBL" id="JASCXW010000003">
    <property type="protein sequence ID" value="MDI6452274.1"/>
    <property type="molecule type" value="Genomic_DNA"/>
</dbReference>
<organism evidence="2 3">
    <name type="scientific">Peloplasma aerotolerans</name>
    <dbReference type="NCBI Taxonomy" id="3044389"/>
    <lineage>
        <taxon>Bacteria</taxon>
        <taxon>Bacillati</taxon>
        <taxon>Mycoplasmatota</taxon>
        <taxon>Mollicutes</taxon>
        <taxon>Acholeplasmatales</taxon>
        <taxon>Acholeplasmataceae</taxon>
        <taxon>Peloplasma</taxon>
    </lineage>
</organism>
<feature type="transmembrane region" description="Helical" evidence="1">
    <location>
        <begin position="74"/>
        <end position="102"/>
    </location>
</feature>
<keyword evidence="1" id="KW-0472">Membrane</keyword>
<dbReference type="RefSeq" id="WP_282838689.1">
    <property type="nucleotide sequence ID" value="NZ_JASCXW010000003.1"/>
</dbReference>
<evidence type="ECO:0000313" key="3">
    <source>
        <dbReference type="Proteomes" id="UP001431532"/>
    </source>
</evidence>
<proteinExistence type="predicted"/>
<dbReference type="Proteomes" id="UP001431532">
    <property type="component" value="Unassembled WGS sequence"/>
</dbReference>
<sequence length="155" mass="18347">MKFSEMLKEPIQKGDIMPVIRQGIFMSLMGGLLIGSLHLLFTYLFNFSLTWLMLFILAFLTAKRIKGAYIQYHILYSILTVFFFFLAYYFMSITLYGGLYFLSGITEFRHYVSLFNPLIHFEFLNPFTGYFFAVENLFELLFFIIGTIYAYRHSK</sequence>
<gene>
    <name evidence="2" type="ORF">QJ521_01750</name>
</gene>
<evidence type="ECO:0000256" key="1">
    <source>
        <dbReference type="SAM" id="Phobius"/>
    </source>
</evidence>
<feature type="transmembrane region" description="Helical" evidence="1">
    <location>
        <begin position="130"/>
        <end position="151"/>
    </location>
</feature>
<reference evidence="2" key="1">
    <citation type="submission" date="2023-05" db="EMBL/GenBank/DDBJ databases">
        <title>Mariniplasma microaerophilum sp. nov., a novel anaerobic mollicute isolated from terrestrial mud volcano, Taman Peninsula, Russia.</title>
        <authorList>
            <person name="Khomyakova M.A."/>
            <person name="Merkel A.Y."/>
            <person name="Slobodkin A.I."/>
        </authorList>
    </citation>
    <scope>NUCLEOTIDE SEQUENCE</scope>
    <source>
        <strain evidence="2">M4Ah</strain>
    </source>
</reference>
<accession>A0AAW6U9C6</accession>
<comment type="caution">
    <text evidence="2">The sequence shown here is derived from an EMBL/GenBank/DDBJ whole genome shotgun (WGS) entry which is preliminary data.</text>
</comment>
<feature type="transmembrane region" description="Helical" evidence="1">
    <location>
        <begin position="43"/>
        <end position="62"/>
    </location>
</feature>
<evidence type="ECO:0000313" key="2">
    <source>
        <dbReference type="EMBL" id="MDI6452274.1"/>
    </source>
</evidence>
<keyword evidence="1" id="KW-1133">Transmembrane helix</keyword>
<name>A0AAW6U9C6_9MOLU</name>
<keyword evidence="3" id="KW-1185">Reference proteome</keyword>